<evidence type="ECO:0000256" key="9">
    <source>
        <dbReference type="ARBA" id="ARBA00023004"/>
    </source>
</evidence>
<comment type="caution">
    <text evidence="11">The sequence shown here is derived from an EMBL/GenBank/DDBJ whole genome shotgun (WGS) entry which is preliminary data.</text>
</comment>
<evidence type="ECO:0000256" key="5">
    <source>
        <dbReference type="ARBA" id="ARBA00022723"/>
    </source>
</evidence>
<dbReference type="SUPFAM" id="SSF51197">
    <property type="entry name" value="Clavaminate synthase-like"/>
    <property type="match status" value="1"/>
</dbReference>
<dbReference type="InterPro" id="IPR042098">
    <property type="entry name" value="TauD-like_sf"/>
</dbReference>
<dbReference type="GeneID" id="89926824"/>
<sequence>MTNNADTSLQVGDGHKTVVAKAALLERQSFAIELRRLGNVAIKTWDAKIAAEPPAVQYGDVTSAGVGELLHKIRTFGFCFIDDIEPTPEATQGLLESIGPIRNTHYGGFYDFTSDLSSKDTAYTSESLEPHTDNTYFTEPAGLQALHLLSHTDGGGGESSLVDGFQVAAKLHEQDVRAYSRLSSIPVYAHASGNDGISIQPAEPQPVLSHSRHVRHLTQVRWNNADRAGISAQYGNVEGWYDAAAKFDALISEPKNQYWFQLKPGRLLILDNWRVLHGRAAFTGKRRMAGGYIPRDDFISKFKATNMTAEEIKSSTVTG</sequence>
<dbReference type="InterPro" id="IPR012776">
    <property type="entry name" value="Trimethyllysine_dOase"/>
</dbReference>
<keyword evidence="9" id="KW-0408">Iron</keyword>
<gene>
    <name evidence="11" type="ORF">LTR77_005483</name>
</gene>
<dbReference type="Proteomes" id="UP001337655">
    <property type="component" value="Unassembled WGS sequence"/>
</dbReference>
<evidence type="ECO:0000256" key="3">
    <source>
        <dbReference type="ARBA" id="ARBA00005022"/>
    </source>
</evidence>
<evidence type="ECO:0000313" key="11">
    <source>
        <dbReference type="EMBL" id="KAK5169507.1"/>
    </source>
</evidence>
<evidence type="ECO:0000256" key="4">
    <source>
        <dbReference type="ARBA" id="ARBA00008654"/>
    </source>
</evidence>
<dbReference type="PANTHER" id="PTHR10696">
    <property type="entry name" value="GAMMA-BUTYROBETAINE HYDROXYLASE-RELATED"/>
    <property type="match status" value="1"/>
</dbReference>
<organism evidence="11 12">
    <name type="scientific">Saxophila tyrrhenica</name>
    <dbReference type="NCBI Taxonomy" id="1690608"/>
    <lineage>
        <taxon>Eukaryota</taxon>
        <taxon>Fungi</taxon>
        <taxon>Dikarya</taxon>
        <taxon>Ascomycota</taxon>
        <taxon>Pezizomycotina</taxon>
        <taxon>Dothideomycetes</taxon>
        <taxon>Dothideomycetidae</taxon>
        <taxon>Mycosphaerellales</taxon>
        <taxon>Extremaceae</taxon>
        <taxon>Saxophila</taxon>
    </lineage>
</organism>
<reference evidence="11 12" key="1">
    <citation type="submission" date="2023-08" db="EMBL/GenBank/DDBJ databases">
        <title>Black Yeasts Isolated from many extreme environments.</title>
        <authorList>
            <person name="Coleine C."/>
            <person name="Stajich J.E."/>
            <person name="Selbmann L."/>
        </authorList>
    </citation>
    <scope>NUCLEOTIDE SEQUENCE [LARGE SCALE GENOMIC DNA]</scope>
    <source>
        <strain evidence="11 12">CCFEE 5935</strain>
    </source>
</reference>
<evidence type="ECO:0000256" key="7">
    <source>
        <dbReference type="ARBA" id="ARBA00022964"/>
    </source>
</evidence>
<keyword evidence="6" id="KW-0124">Carnitine biosynthesis</keyword>
<comment type="pathway">
    <text evidence="3">Amine and polyamine biosynthesis; carnitine biosynthesis.</text>
</comment>
<keyword evidence="5" id="KW-0479">Metal-binding</keyword>
<accession>A0AAV9PBQ0</accession>
<dbReference type="InterPro" id="IPR050411">
    <property type="entry name" value="AlphaKG_dependent_hydroxylases"/>
</dbReference>
<evidence type="ECO:0000256" key="2">
    <source>
        <dbReference type="ARBA" id="ARBA00001961"/>
    </source>
</evidence>
<dbReference type="GO" id="GO:0045329">
    <property type="term" value="P:carnitine biosynthetic process"/>
    <property type="evidence" value="ECO:0007669"/>
    <property type="project" value="UniProtKB-KW"/>
</dbReference>
<dbReference type="RefSeq" id="XP_064658853.1">
    <property type="nucleotide sequence ID" value="XM_064802728.1"/>
</dbReference>
<dbReference type="InterPro" id="IPR003819">
    <property type="entry name" value="TauD/TfdA-like"/>
</dbReference>
<name>A0AAV9PBQ0_9PEZI</name>
<dbReference type="GO" id="GO:0050353">
    <property type="term" value="F:trimethyllysine dioxygenase activity"/>
    <property type="evidence" value="ECO:0007669"/>
    <property type="project" value="InterPro"/>
</dbReference>
<proteinExistence type="inferred from homology"/>
<dbReference type="PANTHER" id="PTHR10696:SF51">
    <property type="entry name" value="TRIMETHYLLYSINE DIOXYGENASE, MITOCHONDRIAL"/>
    <property type="match status" value="1"/>
</dbReference>
<keyword evidence="8" id="KW-0560">Oxidoreductase</keyword>
<dbReference type="Gene3D" id="3.60.130.10">
    <property type="entry name" value="Clavaminate synthase-like"/>
    <property type="match status" value="1"/>
</dbReference>
<dbReference type="NCBIfam" id="TIGR02410">
    <property type="entry name" value="carnitine_TMLD"/>
    <property type="match status" value="1"/>
</dbReference>
<evidence type="ECO:0000256" key="8">
    <source>
        <dbReference type="ARBA" id="ARBA00023002"/>
    </source>
</evidence>
<comment type="cofactor">
    <cofactor evidence="2">
        <name>L-ascorbate</name>
        <dbReference type="ChEBI" id="CHEBI:38290"/>
    </cofactor>
</comment>
<evidence type="ECO:0000313" key="12">
    <source>
        <dbReference type="Proteomes" id="UP001337655"/>
    </source>
</evidence>
<dbReference type="GO" id="GO:0005739">
    <property type="term" value="C:mitochondrion"/>
    <property type="evidence" value="ECO:0007669"/>
    <property type="project" value="TreeGrafter"/>
</dbReference>
<dbReference type="GO" id="GO:0005506">
    <property type="term" value="F:iron ion binding"/>
    <property type="evidence" value="ECO:0007669"/>
    <property type="project" value="InterPro"/>
</dbReference>
<evidence type="ECO:0000256" key="1">
    <source>
        <dbReference type="ARBA" id="ARBA00001954"/>
    </source>
</evidence>
<feature type="domain" description="TauD/TfdA-like" evidence="10">
    <location>
        <begin position="49"/>
        <end position="291"/>
    </location>
</feature>
<dbReference type="FunFam" id="3.60.130.10:FF:000001">
    <property type="entry name" value="Trimethyllysine dioxygenase, mitochondrial"/>
    <property type="match status" value="1"/>
</dbReference>
<keyword evidence="7" id="KW-0223">Dioxygenase</keyword>
<dbReference type="Pfam" id="PF02668">
    <property type="entry name" value="TauD"/>
    <property type="match status" value="1"/>
</dbReference>
<evidence type="ECO:0000256" key="6">
    <source>
        <dbReference type="ARBA" id="ARBA00022873"/>
    </source>
</evidence>
<evidence type="ECO:0000259" key="10">
    <source>
        <dbReference type="Pfam" id="PF02668"/>
    </source>
</evidence>
<dbReference type="CDD" id="cd00250">
    <property type="entry name" value="CAS_like"/>
    <property type="match status" value="1"/>
</dbReference>
<comment type="similarity">
    <text evidence="4">Belongs to the gamma-BBH/TMLD family.</text>
</comment>
<dbReference type="EMBL" id="JAVRRT010000008">
    <property type="protein sequence ID" value="KAK5169507.1"/>
    <property type="molecule type" value="Genomic_DNA"/>
</dbReference>
<comment type="cofactor">
    <cofactor evidence="1">
        <name>Fe(2+)</name>
        <dbReference type="ChEBI" id="CHEBI:29033"/>
    </cofactor>
</comment>
<protein>
    <recommendedName>
        <fullName evidence="10">TauD/TfdA-like domain-containing protein</fullName>
    </recommendedName>
</protein>
<keyword evidence="12" id="KW-1185">Reference proteome</keyword>
<dbReference type="AlphaFoldDB" id="A0AAV9PBQ0"/>